<dbReference type="EMBL" id="JBGMDY010000002">
    <property type="protein sequence ID" value="KAL2345707.1"/>
    <property type="molecule type" value="Genomic_DNA"/>
</dbReference>
<dbReference type="GO" id="GO:0099402">
    <property type="term" value="P:plant organ development"/>
    <property type="evidence" value="ECO:0007669"/>
    <property type="project" value="UniProtKB-ARBA"/>
</dbReference>
<evidence type="ECO:0000313" key="4">
    <source>
        <dbReference type="Proteomes" id="UP001603857"/>
    </source>
</evidence>
<dbReference type="InterPro" id="IPR002885">
    <property type="entry name" value="PPR_rpt"/>
</dbReference>
<proteinExistence type="predicted"/>
<dbReference type="InterPro" id="IPR046960">
    <property type="entry name" value="PPR_At4g14850-like_plant"/>
</dbReference>
<dbReference type="FunFam" id="1.25.40.10:FF:000158">
    <property type="entry name" value="pentatricopeptide repeat-containing protein At2g33680"/>
    <property type="match status" value="1"/>
</dbReference>
<evidence type="ECO:0000313" key="3">
    <source>
        <dbReference type="EMBL" id="KAL2345707.1"/>
    </source>
</evidence>
<dbReference type="AlphaFoldDB" id="A0ABD1NDD5"/>
<evidence type="ECO:0008006" key="5">
    <source>
        <dbReference type="Google" id="ProtNLM"/>
    </source>
</evidence>
<dbReference type="Pfam" id="PF01535">
    <property type="entry name" value="PPR"/>
    <property type="match status" value="4"/>
</dbReference>
<accession>A0ABD1NDD5</accession>
<comment type="caution">
    <text evidence="3">The sequence shown here is derived from an EMBL/GenBank/DDBJ whole genome shotgun (WGS) entry which is preliminary data.</text>
</comment>
<dbReference type="Proteomes" id="UP001603857">
    <property type="component" value="Unassembled WGS sequence"/>
</dbReference>
<gene>
    <name evidence="3" type="ORF">Fmac_006992</name>
</gene>
<feature type="repeat" description="PPR" evidence="2">
    <location>
        <begin position="217"/>
        <end position="251"/>
    </location>
</feature>
<dbReference type="FunFam" id="1.25.40.10:FF:000073">
    <property type="entry name" value="Pentatricopeptide repeat-containing protein chloroplastic"/>
    <property type="match status" value="1"/>
</dbReference>
<dbReference type="PROSITE" id="PS51375">
    <property type="entry name" value="PPR"/>
    <property type="match status" value="2"/>
</dbReference>
<dbReference type="InterPro" id="IPR046848">
    <property type="entry name" value="E_motif"/>
</dbReference>
<evidence type="ECO:0000256" key="1">
    <source>
        <dbReference type="ARBA" id="ARBA00022737"/>
    </source>
</evidence>
<dbReference type="PANTHER" id="PTHR47926">
    <property type="entry name" value="PENTATRICOPEPTIDE REPEAT-CONTAINING PROTEIN"/>
    <property type="match status" value="1"/>
</dbReference>
<dbReference type="Pfam" id="PF13041">
    <property type="entry name" value="PPR_2"/>
    <property type="match status" value="1"/>
</dbReference>
<dbReference type="Pfam" id="PF20431">
    <property type="entry name" value="E_motif"/>
    <property type="match status" value="1"/>
</dbReference>
<dbReference type="PANTHER" id="PTHR47926:SF344">
    <property type="entry name" value="OS07G0636900 PROTEIN"/>
    <property type="match status" value="1"/>
</dbReference>
<name>A0ABD1NDD5_9FABA</name>
<dbReference type="Gene3D" id="1.25.40.10">
    <property type="entry name" value="Tetratricopeptide repeat domain"/>
    <property type="match status" value="2"/>
</dbReference>
<dbReference type="NCBIfam" id="TIGR00756">
    <property type="entry name" value="PPR"/>
    <property type="match status" value="3"/>
</dbReference>
<protein>
    <recommendedName>
        <fullName evidence="5">Pentatricopeptide repeat-containing protein</fullName>
    </recommendedName>
</protein>
<feature type="repeat" description="PPR" evidence="2">
    <location>
        <begin position="136"/>
        <end position="170"/>
    </location>
</feature>
<sequence>MKSFNKQEQVLTQYEGETMFLQLTGGQCVKRRGLLCILLRFAERNLFSIPDSEFGDINYADLVFRQIDNPSVYIWNSMIRVLYIADQNCGKCIHSCIVKSGFEADVYTATRLLHMYVSYADMKSGLKMFDTIPKWNIVAWTCLISGYLNNNQPCAALKVFENMCNWGVEPNEITMVNALIACAHSRDIDTGRRVHQHIRKAGYDPFMFTANSNIILATAILEIMINAYNQYGRHREALDLLFYMWSNGFYPDKATFLSFLSVCAQQCALALGQTVHAYAYLLKTGIATDTDLATALLDMYAKTGELGSAKKIFSSLQKKDVVMWTSMINGLAMHGHGNEALSMFQTKQEDSSLTNDRDYGIMPRRDHYGCLVDLLSRAGLFREAERLLETMSVQSNIPIWGAILNGCQIHENLCVANQVKVRLAELEPGQSGVHVLLSNIYAKAGRWEEVNVTRKVMKHRRITKTIGHSSVEMKLLS</sequence>
<dbReference type="InterPro" id="IPR011990">
    <property type="entry name" value="TPR-like_helical_dom_sf"/>
</dbReference>
<keyword evidence="1" id="KW-0677">Repeat</keyword>
<reference evidence="3 4" key="1">
    <citation type="submission" date="2024-08" db="EMBL/GenBank/DDBJ databases">
        <title>Insights into the chromosomal genome structure of Flemingia macrophylla.</title>
        <authorList>
            <person name="Ding Y."/>
            <person name="Zhao Y."/>
            <person name="Bi W."/>
            <person name="Wu M."/>
            <person name="Zhao G."/>
            <person name="Gong Y."/>
            <person name="Li W."/>
            <person name="Zhang P."/>
        </authorList>
    </citation>
    <scope>NUCLEOTIDE SEQUENCE [LARGE SCALE GENOMIC DNA]</scope>
    <source>
        <strain evidence="3">DYQJB</strain>
        <tissue evidence="3">Leaf</tissue>
    </source>
</reference>
<keyword evidence="4" id="KW-1185">Reference proteome</keyword>
<organism evidence="3 4">
    <name type="scientific">Flemingia macrophylla</name>
    <dbReference type="NCBI Taxonomy" id="520843"/>
    <lineage>
        <taxon>Eukaryota</taxon>
        <taxon>Viridiplantae</taxon>
        <taxon>Streptophyta</taxon>
        <taxon>Embryophyta</taxon>
        <taxon>Tracheophyta</taxon>
        <taxon>Spermatophyta</taxon>
        <taxon>Magnoliopsida</taxon>
        <taxon>eudicotyledons</taxon>
        <taxon>Gunneridae</taxon>
        <taxon>Pentapetalae</taxon>
        <taxon>rosids</taxon>
        <taxon>fabids</taxon>
        <taxon>Fabales</taxon>
        <taxon>Fabaceae</taxon>
        <taxon>Papilionoideae</taxon>
        <taxon>50 kb inversion clade</taxon>
        <taxon>NPAAA clade</taxon>
        <taxon>indigoferoid/millettioid clade</taxon>
        <taxon>Phaseoleae</taxon>
        <taxon>Flemingia</taxon>
    </lineage>
</organism>
<evidence type="ECO:0000256" key="2">
    <source>
        <dbReference type="PROSITE-ProRule" id="PRU00708"/>
    </source>
</evidence>